<dbReference type="GO" id="GO:0006006">
    <property type="term" value="P:glucose metabolic process"/>
    <property type="evidence" value="ECO:0007669"/>
    <property type="project" value="TreeGrafter"/>
</dbReference>
<dbReference type="PANTHER" id="PTHR19443">
    <property type="entry name" value="HEXOKINASE"/>
    <property type="match status" value="1"/>
</dbReference>
<evidence type="ECO:0008006" key="6">
    <source>
        <dbReference type="Google" id="ProtNLM"/>
    </source>
</evidence>
<dbReference type="CDD" id="cd24000">
    <property type="entry name" value="ASKHA_NBD_HK"/>
    <property type="match status" value="1"/>
</dbReference>
<dbReference type="EMBL" id="MGBR01000001">
    <property type="protein sequence ID" value="OGK73942.1"/>
    <property type="molecule type" value="Genomic_DNA"/>
</dbReference>
<dbReference type="GO" id="GO:0005524">
    <property type="term" value="F:ATP binding"/>
    <property type="evidence" value="ECO:0007669"/>
    <property type="project" value="InterPro"/>
</dbReference>
<evidence type="ECO:0000313" key="5">
    <source>
        <dbReference type="Proteomes" id="UP000177050"/>
    </source>
</evidence>
<dbReference type="InterPro" id="IPR001312">
    <property type="entry name" value="Hexokinase"/>
</dbReference>
<comment type="caution">
    <text evidence="4">The sequence shown here is derived from an EMBL/GenBank/DDBJ whole genome shotgun (WGS) entry which is preliminary data.</text>
</comment>
<name>A0A1F7L1E2_9BACT</name>
<dbReference type="AlphaFoldDB" id="A0A1F7L1E2"/>
<keyword evidence="3" id="KW-0324">Glycolysis</keyword>
<evidence type="ECO:0000256" key="1">
    <source>
        <dbReference type="ARBA" id="ARBA00004921"/>
    </source>
</evidence>
<comment type="pathway">
    <text evidence="2">Carbohydrate metabolism.</text>
</comment>
<dbReference type="Proteomes" id="UP000177050">
    <property type="component" value="Unassembled WGS sequence"/>
</dbReference>
<dbReference type="SUPFAM" id="SSF53067">
    <property type="entry name" value="Actin-like ATPase domain"/>
    <property type="match status" value="2"/>
</dbReference>
<accession>A0A1F7L1E2</accession>
<evidence type="ECO:0000313" key="4">
    <source>
        <dbReference type="EMBL" id="OGK73942.1"/>
    </source>
</evidence>
<organism evidence="4 5">
    <name type="scientific">Candidatus Roizmanbacteria bacterium RIFOXYD1_FULL_38_12</name>
    <dbReference type="NCBI Taxonomy" id="1802093"/>
    <lineage>
        <taxon>Bacteria</taxon>
        <taxon>Candidatus Roizmaniibacteriota</taxon>
    </lineage>
</organism>
<sequence length="375" mass="41866">MPHTFHHLLLTTDKLVLIKESFEQELIAALYGKVTSISFLHNPLPPSATIKNGEIFQVMVVGGSIFKYALIKKENDQISIIKETKDSLPVFDTDRIFLEFIDSHLDPSISYLSLNFAYPIQSITRDNLTDAVLSREGKEQAFEGLVGKMVGKTIEEYVFTKYKRMIRVAVANDTVCLFLSEVTKNTWGTTVACIIGTGINHAFAINKEIINLESAGFKQFSPTDSGKVVDLESKNKGRALIEKEIAGAYLYRHFNIINQQNNLGFPPLSSTKELSLLAAKNGSASSLAQVLLERSASLAATQMAGIVEFLSNRLDSTHLANFLFVMEGTLFWEGYNYRSYLEKYLKMFGVDDKLDFSKTRHHSIQGAIKLLIGLS</sequence>
<dbReference type="InterPro" id="IPR043129">
    <property type="entry name" value="ATPase_NBD"/>
</dbReference>
<evidence type="ECO:0000256" key="2">
    <source>
        <dbReference type="ARBA" id="ARBA00005007"/>
    </source>
</evidence>
<dbReference type="GO" id="GO:0005536">
    <property type="term" value="F:D-glucose binding"/>
    <property type="evidence" value="ECO:0007669"/>
    <property type="project" value="InterPro"/>
</dbReference>
<reference evidence="4 5" key="1">
    <citation type="journal article" date="2016" name="Nat. Commun.">
        <title>Thousands of microbial genomes shed light on interconnected biogeochemical processes in an aquifer system.</title>
        <authorList>
            <person name="Anantharaman K."/>
            <person name="Brown C.T."/>
            <person name="Hug L.A."/>
            <person name="Sharon I."/>
            <person name="Castelle C.J."/>
            <person name="Probst A.J."/>
            <person name="Thomas B.C."/>
            <person name="Singh A."/>
            <person name="Wilkins M.J."/>
            <person name="Karaoz U."/>
            <person name="Brodie E.L."/>
            <person name="Williams K.H."/>
            <person name="Hubbard S.S."/>
            <person name="Banfield J.F."/>
        </authorList>
    </citation>
    <scope>NUCLEOTIDE SEQUENCE [LARGE SCALE GENOMIC DNA]</scope>
</reference>
<comment type="pathway">
    <text evidence="1">Carbohydrate degradation.</text>
</comment>
<evidence type="ECO:0000256" key="3">
    <source>
        <dbReference type="ARBA" id="ARBA00023152"/>
    </source>
</evidence>
<proteinExistence type="predicted"/>
<dbReference type="GO" id="GO:0008865">
    <property type="term" value="F:fructokinase activity"/>
    <property type="evidence" value="ECO:0007669"/>
    <property type="project" value="TreeGrafter"/>
</dbReference>
<gene>
    <name evidence="4" type="ORF">A3K52_04145</name>
</gene>
<dbReference type="PANTHER" id="PTHR19443:SF16">
    <property type="entry name" value="HEXOKINASE TYPE 1-RELATED"/>
    <property type="match status" value="1"/>
</dbReference>
<dbReference type="GO" id="GO:0004340">
    <property type="term" value="F:glucokinase activity"/>
    <property type="evidence" value="ECO:0007669"/>
    <property type="project" value="TreeGrafter"/>
</dbReference>
<dbReference type="GO" id="GO:0001678">
    <property type="term" value="P:intracellular glucose homeostasis"/>
    <property type="evidence" value="ECO:0007669"/>
    <property type="project" value="InterPro"/>
</dbReference>
<protein>
    <recommendedName>
        <fullName evidence="6">Hexokinase C-terminal domain-containing protein</fullName>
    </recommendedName>
</protein>
<dbReference type="Gene3D" id="3.30.420.40">
    <property type="match status" value="1"/>
</dbReference>
<dbReference type="GO" id="GO:0006096">
    <property type="term" value="P:glycolytic process"/>
    <property type="evidence" value="ECO:0007669"/>
    <property type="project" value="UniProtKB-KW"/>
</dbReference>